<dbReference type="Pfam" id="PF24516">
    <property type="entry name" value="ARM_KNTC1_2nd"/>
    <property type="match status" value="1"/>
</dbReference>
<gene>
    <name evidence="3" type="ORF">RIMI_LOCUS16472528</name>
</gene>
<evidence type="ECO:0000313" key="4">
    <source>
        <dbReference type="Proteomes" id="UP001176940"/>
    </source>
</evidence>
<feature type="domain" description="KNTC1 second ARM-repeats" evidence="2">
    <location>
        <begin position="69"/>
        <end position="233"/>
    </location>
</feature>
<comment type="caution">
    <text evidence="3">The sequence shown here is derived from an EMBL/GenBank/DDBJ whole genome shotgun (WGS) entry which is preliminary data.</text>
</comment>
<feature type="compositionally biased region" description="Basic and acidic residues" evidence="1">
    <location>
        <begin position="336"/>
        <end position="347"/>
    </location>
</feature>
<organism evidence="3 4">
    <name type="scientific">Ranitomeya imitator</name>
    <name type="common">mimic poison frog</name>
    <dbReference type="NCBI Taxonomy" id="111125"/>
    <lineage>
        <taxon>Eukaryota</taxon>
        <taxon>Metazoa</taxon>
        <taxon>Chordata</taxon>
        <taxon>Craniata</taxon>
        <taxon>Vertebrata</taxon>
        <taxon>Euteleostomi</taxon>
        <taxon>Amphibia</taxon>
        <taxon>Batrachia</taxon>
        <taxon>Anura</taxon>
        <taxon>Neobatrachia</taxon>
        <taxon>Hyloidea</taxon>
        <taxon>Dendrobatidae</taxon>
        <taxon>Dendrobatinae</taxon>
        <taxon>Ranitomeya</taxon>
    </lineage>
</organism>
<dbReference type="InterPro" id="IPR052802">
    <property type="entry name" value="KNTC1"/>
</dbReference>
<accession>A0ABN9M6B7</accession>
<feature type="region of interest" description="Disordered" evidence="1">
    <location>
        <begin position="309"/>
        <end position="353"/>
    </location>
</feature>
<dbReference type="PANTHER" id="PTHR15688:SF1">
    <property type="entry name" value="KINETOCHORE-ASSOCIATED PROTEIN 1"/>
    <property type="match status" value="1"/>
</dbReference>
<sequence>MKLVTSLQELIDLYRNYNCRIALSEYEKETTTTIVFRMLDKVMAPELIPTTLEKVIRPYMHQHNLHEEELLIQYIKDLLENCSSRSASLFETAWEAKAMAVIGCMSDTDLIFDAVLQIMYGAVVPWSDAVEQLVKQHLEMDHPKVKLLQESYRLMEMNKLLRGYGIRSFNFSNDKQIMGLIKYILKQDSPSSLEDALKIAQIHRLPTVEVYIFRIVQLIYINRGEECLNLLKSISPAEADGTVERLSLWARIALQENPDNSEECKGDQKMIAKTLVDILKFHEKEEFGTPKIKCKKFIIRSRLKSEEERRKDTELRLQPMRQHPKKGHERNCAVVSEKRSHSNRSETSEGDQL</sequence>
<protein>
    <recommendedName>
        <fullName evidence="2">KNTC1 second ARM-repeats domain-containing protein</fullName>
    </recommendedName>
</protein>
<dbReference type="Proteomes" id="UP001176940">
    <property type="component" value="Unassembled WGS sequence"/>
</dbReference>
<name>A0ABN9M6B7_9NEOB</name>
<keyword evidence="4" id="KW-1185">Reference proteome</keyword>
<evidence type="ECO:0000259" key="2">
    <source>
        <dbReference type="Pfam" id="PF24516"/>
    </source>
</evidence>
<dbReference type="InterPro" id="IPR055404">
    <property type="entry name" value="ARM_KNTC1_2nd"/>
</dbReference>
<dbReference type="PANTHER" id="PTHR15688">
    <property type="entry name" value="KINETOCHORE-ASSOCIATED PROTEIN 1"/>
    <property type="match status" value="1"/>
</dbReference>
<proteinExistence type="predicted"/>
<evidence type="ECO:0000313" key="3">
    <source>
        <dbReference type="EMBL" id="CAJ0958610.1"/>
    </source>
</evidence>
<evidence type="ECO:0000256" key="1">
    <source>
        <dbReference type="SAM" id="MobiDB-lite"/>
    </source>
</evidence>
<dbReference type="EMBL" id="CAUEEQ010046100">
    <property type="protein sequence ID" value="CAJ0958610.1"/>
    <property type="molecule type" value="Genomic_DNA"/>
</dbReference>
<reference evidence="3" key="1">
    <citation type="submission" date="2023-07" db="EMBL/GenBank/DDBJ databases">
        <authorList>
            <person name="Stuckert A."/>
        </authorList>
    </citation>
    <scope>NUCLEOTIDE SEQUENCE</scope>
</reference>